<dbReference type="Proteomes" id="UP001597205">
    <property type="component" value="Unassembled WGS sequence"/>
</dbReference>
<feature type="region of interest" description="Disordered" evidence="1">
    <location>
        <begin position="1"/>
        <end position="131"/>
    </location>
</feature>
<evidence type="ECO:0000313" key="2">
    <source>
        <dbReference type="EMBL" id="MFD1165272.1"/>
    </source>
</evidence>
<gene>
    <name evidence="2" type="ORF">ACFQ2C_06625</name>
</gene>
<evidence type="ECO:0000256" key="1">
    <source>
        <dbReference type="SAM" id="MobiDB-lite"/>
    </source>
</evidence>
<feature type="compositionally biased region" description="Acidic residues" evidence="1">
    <location>
        <begin position="29"/>
        <end position="38"/>
    </location>
</feature>
<accession>A0ABW3RK17</accession>
<organism evidence="2 3">
    <name type="scientific">Sphingobacterium daejeonense</name>
    <dbReference type="NCBI Taxonomy" id="371142"/>
    <lineage>
        <taxon>Bacteria</taxon>
        <taxon>Pseudomonadati</taxon>
        <taxon>Bacteroidota</taxon>
        <taxon>Sphingobacteriia</taxon>
        <taxon>Sphingobacteriales</taxon>
        <taxon>Sphingobacteriaceae</taxon>
        <taxon>Sphingobacterium</taxon>
    </lineage>
</organism>
<dbReference type="EMBL" id="JBHTKY010000006">
    <property type="protein sequence ID" value="MFD1165272.1"/>
    <property type="molecule type" value="Genomic_DNA"/>
</dbReference>
<comment type="caution">
    <text evidence="2">The sequence shown here is derived from an EMBL/GenBank/DDBJ whole genome shotgun (WGS) entry which is preliminary data.</text>
</comment>
<protein>
    <submittedName>
        <fullName evidence="2">Uncharacterized protein</fullName>
    </submittedName>
</protein>
<sequence length="131" mass="15175">MINSDENKKKNKLNDDDQGPRDPNNLAYDSEEDSYELDVNDRDLDWEHPSDYDTISEGAADDDSTYDSANPYVGDEYAPLEELREENLDDNNMHIEGESIVRVSKEDEELSRDAEDYRDDLDEEGYPKNDE</sequence>
<evidence type="ECO:0000313" key="3">
    <source>
        <dbReference type="Proteomes" id="UP001597205"/>
    </source>
</evidence>
<keyword evidence="3" id="KW-1185">Reference proteome</keyword>
<reference evidence="3" key="1">
    <citation type="journal article" date="2019" name="Int. J. Syst. Evol. Microbiol.">
        <title>The Global Catalogue of Microorganisms (GCM) 10K type strain sequencing project: providing services to taxonomists for standard genome sequencing and annotation.</title>
        <authorList>
            <consortium name="The Broad Institute Genomics Platform"/>
            <consortium name="The Broad Institute Genome Sequencing Center for Infectious Disease"/>
            <person name="Wu L."/>
            <person name="Ma J."/>
        </authorList>
    </citation>
    <scope>NUCLEOTIDE SEQUENCE [LARGE SCALE GENOMIC DNA]</scope>
    <source>
        <strain evidence="3">CCUG 52468</strain>
    </source>
</reference>
<feature type="compositionally biased region" description="Basic and acidic residues" evidence="1">
    <location>
        <begin position="1"/>
        <end position="20"/>
    </location>
</feature>
<name>A0ABW3RK17_9SPHI</name>
<feature type="compositionally biased region" description="Basic and acidic residues" evidence="1">
    <location>
        <begin position="81"/>
        <end position="115"/>
    </location>
</feature>
<proteinExistence type="predicted"/>
<dbReference type="RefSeq" id="WP_380895198.1">
    <property type="nucleotide sequence ID" value="NZ_JBHTKY010000006.1"/>
</dbReference>
<feature type="compositionally biased region" description="Basic and acidic residues" evidence="1">
    <location>
        <begin position="39"/>
        <end position="51"/>
    </location>
</feature>